<dbReference type="AlphaFoldDB" id="A0A6D2JR45"/>
<dbReference type="PANTHER" id="PTHR47074">
    <property type="entry name" value="BNAC02G40300D PROTEIN"/>
    <property type="match status" value="1"/>
</dbReference>
<dbReference type="Proteomes" id="UP000467841">
    <property type="component" value="Unassembled WGS sequence"/>
</dbReference>
<dbReference type="EMBL" id="CACVBM020001206">
    <property type="protein sequence ID" value="CAA7039116.1"/>
    <property type="molecule type" value="Genomic_DNA"/>
</dbReference>
<comment type="caution">
    <text evidence="2">The sequence shown here is derived from an EMBL/GenBank/DDBJ whole genome shotgun (WGS) entry which is preliminary data.</text>
</comment>
<dbReference type="GO" id="GO:0004523">
    <property type="term" value="F:RNA-DNA hybrid ribonuclease activity"/>
    <property type="evidence" value="ECO:0007669"/>
    <property type="project" value="InterPro"/>
</dbReference>
<sequence>MEVEAFIWVMQCMIQHNKQEVVFETDCSNVVKMVSNPNEWPAFSILLEEVDRCKRRFTTFSVHHISITNNTKADKLARSARDLLHDMYYVNSIPPIWISRTV</sequence>
<evidence type="ECO:0000313" key="3">
    <source>
        <dbReference type="Proteomes" id="UP000467841"/>
    </source>
</evidence>
<feature type="domain" description="RNase H type-1" evidence="1">
    <location>
        <begin position="2"/>
        <end position="80"/>
    </location>
</feature>
<dbReference type="InterPro" id="IPR052929">
    <property type="entry name" value="RNase_H-like_EbsB-rel"/>
</dbReference>
<evidence type="ECO:0000313" key="2">
    <source>
        <dbReference type="EMBL" id="CAA7039116.1"/>
    </source>
</evidence>
<dbReference type="InterPro" id="IPR036397">
    <property type="entry name" value="RNaseH_sf"/>
</dbReference>
<dbReference type="CDD" id="cd06222">
    <property type="entry name" value="RNase_H_like"/>
    <property type="match status" value="1"/>
</dbReference>
<dbReference type="Gene3D" id="3.30.420.10">
    <property type="entry name" value="Ribonuclease H-like superfamily/Ribonuclease H"/>
    <property type="match status" value="1"/>
</dbReference>
<keyword evidence="3" id="KW-1185">Reference proteome</keyword>
<dbReference type="InterPro" id="IPR044730">
    <property type="entry name" value="RNase_H-like_dom_plant"/>
</dbReference>
<proteinExistence type="predicted"/>
<gene>
    <name evidence="2" type="ORF">MERR_LOCUS26351</name>
</gene>
<organism evidence="2 3">
    <name type="scientific">Microthlaspi erraticum</name>
    <dbReference type="NCBI Taxonomy" id="1685480"/>
    <lineage>
        <taxon>Eukaryota</taxon>
        <taxon>Viridiplantae</taxon>
        <taxon>Streptophyta</taxon>
        <taxon>Embryophyta</taxon>
        <taxon>Tracheophyta</taxon>
        <taxon>Spermatophyta</taxon>
        <taxon>Magnoliopsida</taxon>
        <taxon>eudicotyledons</taxon>
        <taxon>Gunneridae</taxon>
        <taxon>Pentapetalae</taxon>
        <taxon>rosids</taxon>
        <taxon>malvids</taxon>
        <taxon>Brassicales</taxon>
        <taxon>Brassicaceae</taxon>
        <taxon>Coluteocarpeae</taxon>
        <taxon>Microthlaspi</taxon>
    </lineage>
</organism>
<dbReference type="GO" id="GO:0003676">
    <property type="term" value="F:nucleic acid binding"/>
    <property type="evidence" value="ECO:0007669"/>
    <property type="project" value="InterPro"/>
</dbReference>
<dbReference type="Pfam" id="PF13456">
    <property type="entry name" value="RVT_3"/>
    <property type="match status" value="1"/>
</dbReference>
<name>A0A6D2JR45_9BRAS</name>
<dbReference type="SUPFAM" id="SSF53098">
    <property type="entry name" value="Ribonuclease H-like"/>
    <property type="match status" value="1"/>
</dbReference>
<evidence type="ECO:0000259" key="1">
    <source>
        <dbReference type="Pfam" id="PF13456"/>
    </source>
</evidence>
<dbReference type="InterPro" id="IPR002156">
    <property type="entry name" value="RNaseH_domain"/>
</dbReference>
<dbReference type="InterPro" id="IPR012337">
    <property type="entry name" value="RNaseH-like_sf"/>
</dbReference>
<dbReference type="PANTHER" id="PTHR47074:SF11">
    <property type="entry name" value="REVERSE TRANSCRIPTASE-LIKE PROTEIN"/>
    <property type="match status" value="1"/>
</dbReference>
<dbReference type="OrthoDB" id="1306118at2759"/>
<accession>A0A6D2JR45</accession>
<reference evidence="2" key="1">
    <citation type="submission" date="2020-01" db="EMBL/GenBank/DDBJ databases">
        <authorList>
            <person name="Mishra B."/>
        </authorList>
    </citation>
    <scope>NUCLEOTIDE SEQUENCE [LARGE SCALE GENOMIC DNA]</scope>
</reference>
<protein>
    <recommendedName>
        <fullName evidence="1">RNase H type-1 domain-containing protein</fullName>
    </recommendedName>
</protein>